<sequence length="151" mass="15207">MTDSSAVEDAAPSEAPTDPGGAVLLAQTFVAEDITVLRHALAERVAAAGLGGEPAEGFVLAVHELVTNAVRHGGGAGRLLLRRAHDTLICEVSDHGGGTARVPGDLPATDVPGGRGLWLAQRLAEDLRIEAGPTGLRASVSARLGGPAGRG</sequence>
<keyword evidence="4" id="KW-1185">Reference proteome</keyword>
<feature type="domain" description="Histidine kinase/HSP90-like ATPase" evidence="2">
    <location>
        <begin position="32"/>
        <end position="136"/>
    </location>
</feature>
<dbReference type="InterPro" id="IPR003594">
    <property type="entry name" value="HATPase_dom"/>
</dbReference>
<reference evidence="3 4" key="1">
    <citation type="submission" date="2019-06" db="EMBL/GenBank/DDBJ databases">
        <title>Sequencing the genomes of 1000 actinobacteria strains.</title>
        <authorList>
            <person name="Klenk H.-P."/>
        </authorList>
    </citation>
    <scope>NUCLEOTIDE SEQUENCE [LARGE SCALE GENOMIC DNA]</scope>
    <source>
        <strain evidence="3 4">DSM 43866</strain>
    </source>
</reference>
<keyword evidence="1" id="KW-0723">Serine/threonine-protein kinase</keyword>
<organism evidence="3 4">
    <name type="scientific">Actinoplanes teichomyceticus</name>
    <dbReference type="NCBI Taxonomy" id="1867"/>
    <lineage>
        <taxon>Bacteria</taxon>
        <taxon>Bacillati</taxon>
        <taxon>Actinomycetota</taxon>
        <taxon>Actinomycetes</taxon>
        <taxon>Micromonosporales</taxon>
        <taxon>Micromonosporaceae</taxon>
        <taxon>Actinoplanes</taxon>
    </lineage>
</organism>
<dbReference type="SUPFAM" id="SSF55874">
    <property type="entry name" value="ATPase domain of HSP90 chaperone/DNA topoisomerase II/histidine kinase"/>
    <property type="match status" value="1"/>
</dbReference>
<dbReference type="OrthoDB" id="4350801at2"/>
<evidence type="ECO:0000259" key="2">
    <source>
        <dbReference type="Pfam" id="PF13581"/>
    </source>
</evidence>
<protein>
    <submittedName>
        <fullName evidence="3">Anti-sigma regulatory factor (Ser/Thr protein kinase)</fullName>
    </submittedName>
</protein>
<accession>A0A561VIE4</accession>
<keyword evidence="1" id="KW-0418">Kinase</keyword>
<name>A0A561VIE4_ACTTI</name>
<dbReference type="RefSeq" id="WP_122978218.1">
    <property type="nucleotide sequence ID" value="NZ_BOMX01000134.1"/>
</dbReference>
<dbReference type="InterPro" id="IPR050267">
    <property type="entry name" value="Anti-sigma-factor_SerPK"/>
</dbReference>
<dbReference type="PANTHER" id="PTHR35526">
    <property type="entry name" value="ANTI-SIGMA-F FACTOR RSBW-RELATED"/>
    <property type="match status" value="1"/>
</dbReference>
<dbReference type="Gene3D" id="3.30.565.10">
    <property type="entry name" value="Histidine kinase-like ATPase, C-terminal domain"/>
    <property type="match status" value="1"/>
</dbReference>
<keyword evidence="1" id="KW-0808">Transferase</keyword>
<evidence type="ECO:0000313" key="4">
    <source>
        <dbReference type="Proteomes" id="UP000320239"/>
    </source>
</evidence>
<proteinExistence type="predicted"/>
<dbReference type="AlphaFoldDB" id="A0A561VIE4"/>
<dbReference type="PANTHER" id="PTHR35526:SF3">
    <property type="entry name" value="ANTI-SIGMA-F FACTOR RSBW"/>
    <property type="match status" value="1"/>
</dbReference>
<comment type="caution">
    <text evidence="3">The sequence shown here is derived from an EMBL/GenBank/DDBJ whole genome shotgun (WGS) entry which is preliminary data.</text>
</comment>
<dbReference type="Proteomes" id="UP000320239">
    <property type="component" value="Unassembled WGS sequence"/>
</dbReference>
<evidence type="ECO:0000256" key="1">
    <source>
        <dbReference type="ARBA" id="ARBA00022527"/>
    </source>
</evidence>
<dbReference type="EMBL" id="VIWY01000006">
    <property type="protein sequence ID" value="TWG11393.1"/>
    <property type="molecule type" value="Genomic_DNA"/>
</dbReference>
<evidence type="ECO:0000313" key="3">
    <source>
        <dbReference type="EMBL" id="TWG11393.1"/>
    </source>
</evidence>
<dbReference type="Pfam" id="PF13581">
    <property type="entry name" value="HATPase_c_2"/>
    <property type="match status" value="1"/>
</dbReference>
<gene>
    <name evidence="3" type="ORF">FHX34_106123</name>
</gene>
<dbReference type="InterPro" id="IPR036890">
    <property type="entry name" value="HATPase_C_sf"/>
</dbReference>
<dbReference type="CDD" id="cd16936">
    <property type="entry name" value="HATPase_RsbW-like"/>
    <property type="match status" value="1"/>
</dbReference>
<dbReference type="GO" id="GO:0004674">
    <property type="term" value="F:protein serine/threonine kinase activity"/>
    <property type="evidence" value="ECO:0007669"/>
    <property type="project" value="UniProtKB-KW"/>
</dbReference>